<gene>
    <name evidence="1" type="ORF">MPNT_310018</name>
</gene>
<organism evidence="1 2">
    <name type="scientific">Candidatus Methylacidithermus pantelleriae</name>
    <dbReference type="NCBI Taxonomy" id="2744239"/>
    <lineage>
        <taxon>Bacteria</taxon>
        <taxon>Pseudomonadati</taxon>
        <taxon>Verrucomicrobiota</taxon>
        <taxon>Methylacidiphilae</taxon>
        <taxon>Methylacidiphilales</taxon>
        <taxon>Methylacidiphilaceae</taxon>
        <taxon>Candidatus Methylacidithermus</taxon>
    </lineage>
</organism>
<dbReference type="AlphaFoldDB" id="A0A8J2BMQ2"/>
<dbReference type="EMBL" id="CAJNOB010000025">
    <property type="protein sequence ID" value="CAF0699941.1"/>
    <property type="molecule type" value="Genomic_DNA"/>
</dbReference>
<sequence length="68" mass="7392">MLSPDGSLSARGCGCRTDGGARADMWFLRACAFAYGLERILQALAARPDGDRAIKSRKLVRKREGFCA</sequence>
<comment type="caution">
    <text evidence="1">The sequence shown here is derived from an EMBL/GenBank/DDBJ whole genome shotgun (WGS) entry which is preliminary data.</text>
</comment>
<accession>A0A8J2BMQ2</accession>
<protein>
    <submittedName>
        <fullName evidence="1">Uncharacterized protein</fullName>
    </submittedName>
</protein>
<evidence type="ECO:0000313" key="1">
    <source>
        <dbReference type="EMBL" id="CAF0699941.1"/>
    </source>
</evidence>
<reference evidence="1" key="1">
    <citation type="submission" date="2021-02" db="EMBL/GenBank/DDBJ databases">
        <authorList>
            <person name="Cremers G."/>
            <person name="Picone N."/>
        </authorList>
    </citation>
    <scope>NUCLEOTIDE SEQUENCE</scope>
    <source>
        <strain evidence="1">PQ17</strain>
    </source>
</reference>
<dbReference type="Proteomes" id="UP000663859">
    <property type="component" value="Unassembled WGS sequence"/>
</dbReference>
<keyword evidence="2" id="KW-1185">Reference proteome</keyword>
<proteinExistence type="predicted"/>
<name>A0A8J2BMQ2_9BACT</name>
<evidence type="ECO:0000313" key="2">
    <source>
        <dbReference type="Proteomes" id="UP000663859"/>
    </source>
</evidence>